<dbReference type="Proteomes" id="UP000593932">
    <property type="component" value="Chromosome"/>
</dbReference>
<evidence type="ECO:0000256" key="4">
    <source>
        <dbReference type="ARBA" id="ARBA00023002"/>
    </source>
</evidence>
<evidence type="ECO:0000256" key="3">
    <source>
        <dbReference type="ARBA" id="ARBA00022827"/>
    </source>
</evidence>
<dbReference type="SUPFAM" id="SSF51905">
    <property type="entry name" value="FAD/NAD(P)-binding domain"/>
    <property type="match status" value="1"/>
</dbReference>
<keyword evidence="2" id="KW-0285">Flavoprotein</keyword>
<evidence type="ECO:0000313" key="6">
    <source>
        <dbReference type="EMBL" id="QOW22020.1"/>
    </source>
</evidence>
<evidence type="ECO:0000313" key="7">
    <source>
        <dbReference type="Proteomes" id="UP000593932"/>
    </source>
</evidence>
<dbReference type="Gene3D" id="3.50.50.60">
    <property type="entry name" value="FAD/NAD(P)-binding domain"/>
    <property type="match status" value="3"/>
</dbReference>
<dbReference type="InterPro" id="IPR036188">
    <property type="entry name" value="FAD/NAD-bd_sf"/>
</dbReference>
<keyword evidence="7" id="KW-1185">Reference proteome</keyword>
<feature type="domain" description="FAD-dependent oxidoreductase 2 FAD-binding" evidence="5">
    <location>
        <begin position="15"/>
        <end position="478"/>
    </location>
</feature>
<evidence type="ECO:0000256" key="2">
    <source>
        <dbReference type="ARBA" id="ARBA00022630"/>
    </source>
</evidence>
<dbReference type="InterPro" id="IPR027477">
    <property type="entry name" value="Succ_DH/fumarate_Rdtase_cat_sf"/>
</dbReference>
<organism evidence="6 7">
    <name type="scientific">Novilysobacter avium</name>
    <dbReference type="NCBI Taxonomy" id="2781023"/>
    <lineage>
        <taxon>Bacteria</taxon>
        <taxon>Pseudomonadati</taxon>
        <taxon>Pseudomonadota</taxon>
        <taxon>Gammaproteobacteria</taxon>
        <taxon>Lysobacterales</taxon>
        <taxon>Lysobacteraceae</taxon>
        <taxon>Novilysobacter</taxon>
    </lineage>
</organism>
<protein>
    <submittedName>
        <fullName evidence="6">FAD-dependent oxidoreductase</fullName>
    </submittedName>
</protein>
<sequence>MASLSSVSRWDQTHDIVIAGAGLAGMCAAIEAYDLNPELRILIIEKAPEAETGGNSRVAGQSLLISKNAEVLAEYQRKMSAANPIPEDMLVPWSEAMVALEPWIQARAEQAGAQYIHGTGFSDRDAVLEFPEFGAREAVYCTATILPIPSGVYLAFRENVRLRPGIQIAYETPLRDLIQDPDTLEVFGVIAEVNGQRQAIRANRGVVMAVGGFEANMDMQRNYFGLSEAHPLGTPHNTGDGIKILQKAGADLWHLRNQGQSGGIWPGFRPPGFETAFLRTFFWQSFSWIEVDALSERFYNETAELQLTHYKEKKHGHWVDTPHHRAGPVHMIFDSVTCQYNKLVVEVMTWAPVVTGYRWSDDNSAEIAKGWIEQADTIEELAAKIGRDPAKLRATVDRYNAACAGKSDADFERNPDTLYPIEQGPFYAIKVDPVIVCTGGGARRNIHSEVLDHDLKPIPRLFEAGELGSMFSDLYQNGSYLTEAMISGRAAGKGLVALEEWVDAGGTHANEISAREVPA</sequence>
<name>A0A7S6UKR1_9GAMM</name>
<evidence type="ECO:0000259" key="5">
    <source>
        <dbReference type="Pfam" id="PF00890"/>
    </source>
</evidence>
<dbReference type="Gene3D" id="3.90.700.10">
    <property type="entry name" value="Succinate dehydrogenase/fumarate reductase flavoprotein, catalytic domain"/>
    <property type="match status" value="1"/>
</dbReference>
<dbReference type="PANTHER" id="PTHR43400:SF7">
    <property type="entry name" value="FAD-DEPENDENT OXIDOREDUCTASE 2 FAD BINDING DOMAIN-CONTAINING PROTEIN"/>
    <property type="match status" value="1"/>
</dbReference>
<dbReference type="Pfam" id="PF00890">
    <property type="entry name" value="FAD_binding_2"/>
    <property type="match status" value="1"/>
</dbReference>
<accession>A0A7S6UKR1</accession>
<gene>
    <name evidence="6" type="ORF">INQ42_12600</name>
</gene>
<dbReference type="SUPFAM" id="SSF56425">
    <property type="entry name" value="Succinate dehydrogenase/fumarate reductase flavoprotein, catalytic domain"/>
    <property type="match status" value="1"/>
</dbReference>
<dbReference type="InterPro" id="IPR050315">
    <property type="entry name" value="FAD-oxidoreductase_2"/>
</dbReference>
<evidence type="ECO:0000256" key="1">
    <source>
        <dbReference type="ARBA" id="ARBA00001974"/>
    </source>
</evidence>
<dbReference type="RefSeq" id="WP_194034570.1">
    <property type="nucleotide sequence ID" value="NZ_CP063657.1"/>
</dbReference>
<proteinExistence type="predicted"/>
<keyword evidence="4" id="KW-0560">Oxidoreductase</keyword>
<comment type="cofactor">
    <cofactor evidence="1">
        <name>FAD</name>
        <dbReference type="ChEBI" id="CHEBI:57692"/>
    </cofactor>
</comment>
<keyword evidence="3" id="KW-0274">FAD</keyword>
<dbReference type="PANTHER" id="PTHR43400">
    <property type="entry name" value="FUMARATE REDUCTASE"/>
    <property type="match status" value="1"/>
</dbReference>
<reference evidence="6 7" key="1">
    <citation type="submission" date="2020-10" db="EMBL/GenBank/DDBJ databases">
        <title>complete genome sequencing of Lysobacter sp. H23M41.</title>
        <authorList>
            <person name="Bae J.-W."/>
            <person name="Lee S.-Y."/>
        </authorList>
    </citation>
    <scope>NUCLEOTIDE SEQUENCE [LARGE SCALE GENOMIC DNA]</scope>
    <source>
        <strain evidence="6 7">H23M41</strain>
    </source>
</reference>
<dbReference type="InterPro" id="IPR003953">
    <property type="entry name" value="FAD-dep_OxRdtase_2_FAD-bd"/>
</dbReference>
<dbReference type="EMBL" id="CP063657">
    <property type="protein sequence ID" value="QOW22020.1"/>
    <property type="molecule type" value="Genomic_DNA"/>
</dbReference>